<gene>
    <name evidence="2" type="ORF">PRZ48_004822</name>
</gene>
<keyword evidence="3" id="KW-1185">Reference proteome</keyword>
<name>A0ABR0EQU6_ZASCE</name>
<sequence length="140" mass="14474">MSAEYQNQDPIALAKKAEADLNSLQAKGNTTPQKAGVSDSTLESGIDTSATSKFPGATASLKTRDEIPPEEGGDILPTGKPTKASDFEGVGGPEDKARIAAEERGGDDDVRGNVRQGGETVRPPNVTSNEARGGEGHRAV</sequence>
<evidence type="ECO:0000256" key="1">
    <source>
        <dbReference type="SAM" id="MobiDB-lite"/>
    </source>
</evidence>
<dbReference type="Proteomes" id="UP001305779">
    <property type="component" value="Unassembled WGS sequence"/>
</dbReference>
<proteinExistence type="predicted"/>
<evidence type="ECO:0000313" key="3">
    <source>
        <dbReference type="Proteomes" id="UP001305779"/>
    </source>
</evidence>
<comment type="caution">
    <text evidence="2">The sequence shown here is derived from an EMBL/GenBank/DDBJ whole genome shotgun (WGS) entry which is preliminary data.</text>
</comment>
<accession>A0ABR0EQU6</accession>
<feature type="compositionally biased region" description="Basic and acidic residues" evidence="1">
    <location>
        <begin position="93"/>
        <end position="112"/>
    </location>
</feature>
<feature type="region of interest" description="Disordered" evidence="1">
    <location>
        <begin position="25"/>
        <end position="140"/>
    </location>
</feature>
<protein>
    <submittedName>
        <fullName evidence="2">Uncharacterized protein</fullName>
    </submittedName>
</protein>
<dbReference type="EMBL" id="JAXOVC010000003">
    <property type="protein sequence ID" value="KAK4503907.1"/>
    <property type="molecule type" value="Genomic_DNA"/>
</dbReference>
<organism evidence="2 3">
    <name type="scientific">Zasmidium cellare</name>
    <name type="common">Wine cellar mold</name>
    <name type="synonym">Racodium cellare</name>
    <dbReference type="NCBI Taxonomy" id="395010"/>
    <lineage>
        <taxon>Eukaryota</taxon>
        <taxon>Fungi</taxon>
        <taxon>Dikarya</taxon>
        <taxon>Ascomycota</taxon>
        <taxon>Pezizomycotina</taxon>
        <taxon>Dothideomycetes</taxon>
        <taxon>Dothideomycetidae</taxon>
        <taxon>Mycosphaerellales</taxon>
        <taxon>Mycosphaerellaceae</taxon>
        <taxon>Zasmidium</taxon>
    </lineage>
</organism>
<feature type="compositionally biased region" description="Polar residues" evidence="1">
    <location>
        <begin position="25"/>
        <end position="52"/>
    </location>
</feature>
<evidence type="ECO:0000313" key="2">
    <source>
        <dbReference type="EMBL" id="KAK4503907.1"/>
    </source>
</evidence>
<reference evidence="2 3" key="1">
    <citation type="journal article" date="2023" name="G3 (Bethesda)">
        <title>A chromosome-level genome assembly of Zasmidium syzygii isolated from banana leaves.</title>
        <authorList>
            <person name="van Westerhoven A.C."/>
            <person name="Mehrabi R."/>
            <person name="Talebi R."/>
            <person name="Steentjes M.B.F."/>
            <person name="Corcolon B."/>
            <person name="Chong P.A."/>
            <person name="Kema G.H.J."/>
            <person name="Seidl M.F."/>
        </authorList>
    </citation>
    <scope>NUCLEOTIDE SEQUENCE [LARGE SCALE GENOMIC DNA]</scope>
    <source>
        <strain evidence="2 3">P124</strain>
    </source>
</reference>